<proteinExistence type="inferred from homology"/>
<evidence type="ECO:0000259" key="23">
    <source>
        <dbReference type="Pfam" id="PF23215"/>
    </source>
</evidence>
<dbReference type="GO" id="GO:0006260">
    <property type="term" value="P:DNA replication"/>
    <property type="evidence" value="ECO:0007669"/>
    <property type="project" value="UniProtKB-KW"/>
</dbReference>
<dbReference type="SUPFAM" id="SSF50978">
    <property type="entry name" value="WD40 repeat-like"/>
    <property type="match status" value="1"/>
</dbReference>
<dbReference type="Gene3D" id="3.80.10.10">
    <property type="entry name" value="Ribonuclease Inhibitor"/>
    <property type="match status" value="1"/>
</dbReference>
<dbReference type="SMART" id="SM00320">
    <property type="entry name" value="WD40"/>
    <property type="match status" value="6"/>
</dbReference>
<keyword evidence="18" id="KW-0137">Centromere</keyword>
<dbReference type="AlphaFoldDB" id="A0ABD1K7G5"/>
<reference evidence="24 25" key="1">
    <citation type="submission" date="2024-09" db="EMBL/GenBank/DDBJ databases">
        <title>A chromosome-level genome assembly of Gray's grenadier anchovy, Coilia grayii.</title>
        <authorList>
            <person name="Fu Z."/>
        </authorList>
    </citation>
    <scope>NUCLEOTIDE SEQUENCE [LARGE SCALE GENOMIC DNA]</scope>
    <source>
        <strain evidence="24">G4</strain>
        <tissue evidence="24">Muscle</tissue>
    </source>
</reference>
<keyword evidence="13" id="KW-0995">Kinetochore</keyword>
<dbReference type="FunFam" id="2.130.10.10:FF:000488">
    <property type="entry name" value="Leucine-rich repeat and WD repeat-containing protein 1"/>
    <property type="match status" value="1"/>
</dbReference>
<evidence type="ECO:0000256" key="9">
    <source>
        <dbReference type="ARBA" id="ARBA00022574"/>
    </source>
</evidence>
<evidence type="ECO:0000256" key="11">
    <source>
        <dbReference type="ARBA" id="ARBA00022705"/>
    </source>
</evidence>
<dbReference type="InterPro" id="IPR019775">
    <property type="entry name" value="WD40_repeat_CS"/>
</dbReference>
<dbReference type="GO" id="GO:0005813">
    <property type="term" value="C:centrosome"/>
    <property type="evidence" value="ECO:0007669"/>
    <property type="project" value="UniProtKB-SubCell"/>
</dbReference>
<evidence type="ECO:0000256" key="2">
    <source>
        <dbReference type="ARBA" id="ARBA00004300"/>
    </source>
</evidence>
<dbReference type="InterPro" id="IPR036322">
    <property type="entry name" value="WD40_repeat_dom_sf"/>
</dbReference>
<dbReference type="GO" id="GO:0006325">
    <property type="term" value="P:chromatin organization"/>
    <property type="evidence" value="ECO:0007669"/>
    <property type="project" value="UniProtKB-KW"/>
</dbReference>
<dbReference type="InterPro" id="IPR052489">
    <property type="entry name" value="LRWD1"/>
</dbReference>
<keyword evidence="15" id="KW-0779">Telomere</keyword>
<keyword evidence="16" id="KW-0206">Cytoskeleton</keyword>
<comment type="caution">
    <text evidence="24">The sequence shown here is derived from an EMBL/GenBank/DDBJ whole genome shotgun (WGS) entry which is preliminary data.</text>
</comment>
<dbReference type="PROSITE" id="PS51450">
    <property type="entry name" value="LRR"/>
    <property type="match status" value="1"/>
</dbReference>
<dbReference type="SMART" id="SM00369">
    <property type="entry name" value="LRR_TYP"/>
    <property type="match status" value="1"/>
</dbReference>
<keyword evidence="17" id="KW-0539">Nucleus</keyword>
<dbReference type="SUPFAM" id="SSF52058">
    <property type="entry name" value="L domain-like"/>
    <property type="match status" value="1"/>
</dbReference>
<keyword evidence="8" id="KW-0963">Cytoplasm</keyword>
<evidence type="ECO:0000256" key="10">
    <source>
        <dbReference type="ARBA" id="ARBA00022614"/>
    </source>
</evidence>
<dbReference type="InterPro" id="IPR001611">
    <property type="entry name" value="Leu-rich_rpt"/>
</dbReference>
<evidence type="ECO:0000313" key="25">
    <source>
        <dbReference type="Proteomes" id="UP001591681"/>
    </source>
</evidence>
<evidence type="ECO:0000313" key="24">
    <source>
        <dbReference type="EMBL" id="KAL2095004.1"/>
    </source>
</evidence>
<comment type="subcellular location">
    <subcellularLocation>
        <location evidence="4">Chromosome</location>
        <location evidence="4">Centromere</location>
        <location evidence="4">Kinetochore</location>
    </subcellularLocation>
    <subcellularLocation>
        <location evidence="3">Chromosome</location>
        <location evidence="3">Telomere</location>
    </subcellularLocation>
    <subcellularLocation>
        <location evidence="2">Cytoplasm</location>
        <location evidence="2">Cytoskeleton</location>
        <location evidence="2">Microtubule organizing center</location>
        <location evidence="2">Centrosome</location>
    </subcellularLocation>
    <subcellularLocation>
        <location evidence="1">Nucleus</location>
    </subcellularLocation>
</comment>
<name>A0ABD1K7G5_9TELE</name>
<comment type="similarity">
    <text evidence="5">Belongs to the LRWD1 family.</text>
</comment>
<evidence type="ECO:0000256" key="15">
    <source>
        <dbReference type="ARBA" id="ARBA00022895"/>
    </source>
</evidence>
<dbReference type="PANTHER" id="PTHR24370:SF10">
    <property type="entry name" value="LEUCINE-RICH REPEAT AND WD REPEAT-CONTAINING PROTEIN 1"/>
    <property type="match status" value="1"/>
</dbReference>
<evidence type="ECO:0000256" key="1">
    <source>
        <dbReference type="ARBA" id="ARBA00004123"/>
    </source>
</evidence>
<keyword evidence="14" id="KW-0156">Chromatin regulator</keyword>
<feature type="repeat" description="WD" evidence="20">
    <location>
        <begin position="465"/>
        <end position="499"/>
    </location>
</feature>
<evidence type="ECO:0000256" key="20">
    <source>
        <dbReference type="PROSITE-ProRule" id="PRU00221"/>
    </source>
</evidence>
<evidence type="ECO:0000256" key="4">
    <source>
        <dbReference type="ARBA" id="ARBA00004629"/>
    </source>
</evidence>
<evidence type="ECO:0000256" key="12">
    <source>
        <dbReference type="ARBA" id="ARBA00022737"/>
    </source>
</evidence>
<dbReference type="EMBL" id="JBHFQA010000008">
    <property type="protein sequence ID" value="KAL2095004.1"/>
    <property type="molecule type" value="Genomic_DNA"/>
</dbReference>
<keyword evidence="12" id="KW-0677">Repeat</keyword>
<keyword evidence="9 20" id="KW-0853">WD repeat</keyword>
<dbReference type="PROSITE" id="PS00678">
    <property type="entry name" value="WD_REPEATS_1"/>
    <property type="match status" value="1"/>
</dbReference>
<sequence>MAKITADVLFEKGIPRVTKLQQIKSLNLSRLGLKNKDLPVHLLSKLTSLEELDLSGNLLQHMPAGLCLPSLRLLDCSDNDMEDVTSLQSLTALEELNLEDNMYLTLNDQHKAIFLLPKLRVFNGKDIGSMANHIRHVTSGILRKRVVEFWEGSFKLPNSPTAESLAQVEKKFINDACLRVKYGPSSLSLYTKWRVEMIAREHFQSLISTKEKDSTQDMPSATKGIGITLTPVKRQMTEEAEDDDDDEILIRCTPKRARFVVDTPTKASTRKSSRIQNTPQKADRPPAAPLRSTERDSATPTKRQRATQKESVKPITPQKKQTRTHSRTETDTPQKTIKTVSEDPVSLQPLHVLQCHSKQDDPSDFKTQLWACAFEPAADHTEGGNWESTVATCGGESVCLIDCEMGTVLKKYKVPGEEFFSLAWSSLLMAVKGGVARPCSILAAAGKRGMVKLIHPMANLAFGEFRASRRAVSILRFSPCQKSYLFAGSYDNKISMWDIGGIDCDYNFKVSQLLMLETTSTPLHLALPPSSADEHLIAACDDGLLCFNIQLGADTQKRTMQMEITFPVYEKRDKTNNYRTIDGLCFLSDDVVASKSHMQGSIYLWSWSQTLASSSGRNKVPAKILAELQWCNTEIPYLSLNTCPSHGYAVCGDDKGRLWTYHMTERMKANFKSGKTIPTTEVLEWPSPVRDGLGPVEGPSINSVVMSQDLRYLVALSDKNMVVVWKKVS</sequence>
<evidence type="ECO:0000256" key="18">
    <source>
        <dbReference type="ARBA" id="ARBA00023328"/>
    </source>
</evidence>
<protein>
    <recommendedName>
        <fullName evidence="6">Leucine-rich repeat and WD repeat-containing protein 1</fullName>
    </recommendedName>
    <alternativeName>
        <fullName evidence="19">Origin recognition complex-associated protein</fullName>
    </alternativeName>
</protein>
<dbReference type="FunFam" id="3.80.10.10:FF:000429">
    <property type="entry name" value="Leucine-rich repeat and WD repeat-containing protein 1"/>
    <property type="match status" value="1"/>
</dbReference>
<evidence type="ECO:0000256" key="17">
    <source>
        <dbReference type="ARBA" id="ARBA00023242"/>
    </source>
</evidence>
<dbReference type="InterPro" id="IPR003591">
    <property type="entry name" value="Leu-rich_rpt_typical-subtyp"/>
</dbReference>
<evidence type="ECO:0000256" key="21">
    <source>
        <dbReference type="SAM" id="MobiDB-lite"/>
    </source>
</evidence>
<dbReference type="Gene3D" id="2.130.10.10">
    <property type="entry name" value="YVTN repeat-like/Quinoprotein amine dehydrogenase"/>
    <property type="match status" value="1"/>
</dbReference>
<feature type="domain" description="Leucine-rich repeat and WD repeat-containing protein 1 LRR" evidence="22">
    <location>
        <begin position="8"/>
        <end position="198"/>
    </location>
</feature>
<dbReference type="InterPro" id="IPR056363">
    <property type="entry name" value="LRR_LRWD1_dom"/>
</dbReference>
<dbReference type="Pfam" id="PF23215">
    <property type="entry name" value="WD_LRWD1"/>
    <property type="match status" value="1"/>
</dbReference>
<evidence type="ECO:0000259" key="22">
    <source>
        <dbReference type="Pfam" id="PF23211"/>
    </source>
</evidence>
<evidence type="ECO:0000256" key="13">
    <source>
        <dbReference type="ARBA" id="ARBA00022838"/>
    </source>
</evidence>
<evidence type="ECO:0000256" key="16">
    <source>
        <dbReference type="ARBA" id="ARBA00023212"/>
    </source>
</evidence>
<dbReference type="Proteomes" id="UP001591681">
    <property type="component" value="Unassembled WGS sequence"/>
</dbReference>
<gene>
    <name evidence="24" type="ORF">ACEWY4_009723</name>
</gene>
<evidence type="ECO:0000256" key="6">
    <source>
        <dbReference type="ARBA" id="ARBA00015536"/>
    </source>
</evidence>
<dbReference type="InterPro" id="IPR015943">
    <property type="entry name" value="WD40/YVTN_repeat-like_dom_sf"/>
</dbReference>
<accession>A0ABD1K7G5</accession>
<feature type="domain" description="Leucine-rich repeat and WD repeat-containing protein 1 WD" evidence="23">
    <location>
        <begin position="345"/>
        <end position="727"/>
    </location>
</feature>
<dbReference type="InterPro" id="IPR056160">
    <property type="entry name" value="WD_LRWD1"/>
</dbReference>
<evidence type="ECO:0000256" key="3">
    <source>
        <dbReference type="ARBA" id="ARBA00004574"/>
    </source>
</evidence>
<dbReference type="PANTHER" id="PTHR24370">
    <property type="entry name" value="OPTICIN"/>
    <property type="match status" value="1"/>
</dbReference>
<evidence type="ECO:0000256" key="5">
    <source>
        <dbReference type="ARBA" id="ARBA00007545"/>
    </source>
</evidence>
<evidence type="ECO:0000256" key="19">
    <source>
        <dbReference type="ARBA" id="ARBA00033046"/>
    </source>
</evidence>
<dbReference type="InterPro" id="IPR001680">
    <property type="entry name" value="WD40_rpt"/>
</dbReference>
<keyword evidence="7" id="KW-0158">Chromosome</keyword>
<keyword evidence="25" id="KW-1185">Reference proteome</keyword>
<feature type="compositionally biased region" description="Acidic residues" evidence="21">
    <location>
        <begin position="238"/>
        <end position="247"/>
    </location>
</feature>
<evidence type="ECO:0000256" key="7">
    <source>
        <dbReference type="ARBA" id="ARBA00022454"/>
    </source>
</evidence>
<dbReference type="GO" id="GO:0000776">
    <property type="term" value="C:kinetochore"/>
    <property type="evidence" value="ECO:0007669"/>
    <property type="project" value="UniProtKB-KW"/>
</dbReference>
<dbReference type="Pfam" id="PF23211">
    <property type="entry name" value="LRR_LRWD1"/>
    <property type="match status" value="1"/>
</dbReference>
<feature type="region of interest" description="Disordered" evidence="21">
    <location>
        <begin position="209"/>
        <end position="341"/>
    </location>
</feature>
<dbReference type="PROSITE" id="PS50082">
    <property type="entry name" value="WD_REPEATS_2"/>
    <property type="match status" value="1"/>
</dbReference>
<keyword evidence="10" id="KW-0433">Leucine-rich repeat</keyword>
<evidence type="ECO:0000256" key="14">
    <source>
        <dbReference type="ARBA" id="ARBA00022853"/>
    </source>
</evidence>
<evidence type="ECO:0000256" key="8">
    <source>
        <dbReference type="ARBA" id="ARBA00022490"/>
    </source>
</evidence>
<dbReference type="InterPro" id="IPR032675">
    <property type="entry name" value="LRR_dom_sf"/>
</dbReference>
<keyword evidence="11" id="KW-0235">DNA replication</keyword>
<dbReference type="GO" id="GO:0005634">
    <property type="term" value="C:nucleus"/>
    <property type="evidence" value="ECO:0007669"/>
    <property type="project" value="UniProtKB-SubCell"/>
</dbReference>
<dbReference type="GO" id="GO:0000781">
    <property type="term" value="C:chromosome, telomeric region"/>
    <property type="evidence" value="ECO:0007669"/>
    <property type="project" value="UniProtKB-SubCell"/>
</dbReference>
<organism evidence="24 25">
    <name type="scientific">Coilia grayii</name>
    <name type="common">Gray's grenadier anchovy</name>
    <dbReference type="NCBI Taxonomy" id="363190"/>
    <lineage>
        <taxon>Eukaryota</taxon>
        <taxon>Metazoa</taxon>
        <taxon>Chordata</taxon>
        <taxon>Craniata</taxon>
        <taxon>Vertebrata</taxon>
        <taxon>Euteleostomi</taxon>
        <taxon>Actinopterygii</taxon>
        <taxon>Neopterygii</taxon>
        <taxon>Teleostei</taxon>
        <taxon>Clupei</taxon>
        <taxon>Clupeiformes</taxon>
        <taxon>Clupeoidei</taxon>
        <taxon>Engraulidae</taxon>
        <taxon>Coilinae</taxon>
        <taxon>Coilia</taxon>
    </lineage>
</organism>